<feature type="compositionally biased region" description="Basic and acidic residues" evidence="1">
    <location>
        <begin position="446"/>
        <end position="455"/>
    </location>
</feature>
<feature type="compositionally biased region" description="Basic and acidic residues" evidence="1">
    <location>
        <begin position="1184"/>
        <end position="1193"/>
    </location>
</feature>
<feature type="compositionally biased region" description="Polar residues" evidence="1">
    <location>
        <begin position="9"/>
        <end position="25"/>
    </location>
</feature>
<feature type="compositionally biased region" description="Polar residues" evidence="1">
    <location>
        <begin position="33"/>
        <end position="43"/>
    </location>
</feature>
<feature type="region of interest" description="Disordered" evidence="1">
    <location>
        <begin position="388"/>
        <end position="475"/>
    </location>
</feature>
<proteinExistence type="predicted"/>
<feature type="compositionally biased region" description="Polar residues" evidence="1">
    <location>
        <begin position="716"/>
        <end position="733"/>
    </location>
</feature>
<dbReference type="Proteomes" id="UP000266152">
    <property type="component" value="Unassembled WGS sequence"/>
</dbReference>
<name>A0A395RWX9_FUSSP</name>
<feature type="compositionally biased region" description="Basic and acidic residues" evidence="1">
    <location>
        <begin position="570"/>
        <end position="581"/>
    </location>
</feature>
<protein>
    <submittedName>
        <fullName evidence="2">Uncharacterized protein</fullName>
    </submittedName>
</protein>
<feature type="region of interest" description="Disordered" evidence="1">
    <location>
        <begin position="341"/>
        <end position="375"/>
    </location>
</feature>
<gene>
    <name evidence="2" type="ORF">FSPOR_7801</name>
</gene>
<feature type="compositionally biased region" description="Low complexity" evidence="1">
    <location>
        <begin position="1125"/>
        <end position="1151"/>
    </location>
</feature>
<dbReference type="EMBL" id="PXOF01000112">
    <property type="protein sequence ID" value="RGP64656.1"/>
    <property type="molecule type" value="Genomic_DNA"/>
</dbReference>
<feature type="region of interest" description="Disordered" evidence="1">
    <location>
        <begin position="1"/>
        <end position="75"/>
    </location>
</feature>
<organism evidence="2 3">
    <name type="scientific">Fusarium sporotrichioides</name>
    <dbReference type="NCBI Taxonomy" id="5514"/>
    <lineage>
        <taxon>Eukaryota</taxon>
        <taxon>Fungi</taxon>
        <taxon>Dikarya</taxon>
        <taxon>Ascomycota</taxon>
        <taxon>Pezizomycotina</taxon>
        <taxon>Sordariomycetes</taxon>
        <taxon>Hypocreomycetidae</taxon>
        <taxon>Hypocreales</taxon>
        <taxon>Nectriaceae</taxon>
        <taxon>Fusarium</taxon>
    </lineage>
</organism>
<dbReference type="AlphaFoldDB" id="A0A395RWX9"/>
<feature type="compositionally biased region" description="Polar residues" evidence="1">
    <location>
        <begin position="390"/>
        <end position="402"/>
    </location>
</feature>
<feature type="compositionally biased region" description="Basic and acidic residues" evidence="1">
    <location>
        <begin position="1114"/>
        <end position="1123"/>
    </location>
</feature>
<feature type="region of interest" description="Disordered" evidence="1">
    <location>
        <begin position="502"/>
        <end position="581"/>
    </location>
</feature>
<feature type="compositionally biased region" description="Polar residues" evidence="1">
    <location>
        <begin position="358"/>
        <end position="373"/>
    </location>
</feature>
<feature type="compositionally biased region" description="Low complexity" evidence="1">
    <location>
        <begin position="873"/>
        <end position="890"/>
    </location>
</feature>
<evidence type="ECO:0000313" key="3">
    <source>
        <dbReference type="Proteomes" id="UP000266152"/>
    </source>
</evidence>
<feature type="compositionally biased region" description="Polar residues" evidence="1">
    <location>
        <begin position="906"/>
        <end position="918"/>
    </location>
</feature>
<feature type="compositionally biased region" description="Polar residues" evidence="1">
    <location>
        <begin position="742"/>
        <end position="757"/>
    </location>
</feature>
<evidence type="ECO:0000313" key="2">
    <source>
        <dbReference type="EMBL" id="RGP64656.1"/>
    </source>
</evidence>
<accession>A0A395RWX9</accession>
<keyword evidence="3" id="KW-1185">Reference proteome</keyword>
<reference evidence="2 3" key="1">
    <citation type="journal article" date="2018" name="PLoS Pathog.">
        <title>Evolution of structural diversity of trichothecenes, a family of toxins produced by plant pathogenic and entomopathogenic fungi.</title>
        <authorList>
            <person name="Proctor R.H."/>
            <person name="McCormick S.P."/>
            <person name="Kim H.S."/>
            <person name="Cardoza R.E."/>
            <person name="Stanley A.M."/>
            <person name="Lindo L."/>
            <person name="Kelly A."/>
            <person name="Brown D.W."/>
            <person name="Lee T."/>
            <person name="Vaughan M.M."/>
            <person name="Alexander N.J."/>
            <person name="Busman M."/>
            <person name="Gutierrez S."/>
        </authorList>
    </citation>
    <scope>NUCLEOTIDE SEQUENCE [LARGE SCALE GENOMIC DNA]</scope>
    <source>
        <strain evidence="2 3">NRRL 3299</strain>
    </source>
</reference>
<feature type="region of interest" description="Disordered" evidence="1">
    <location>
        <begin position="864"/>
        <end position="932"/>
    </location>
</feature>
<feature type="compositionally biased region" description="Low complexity" evidence="1">
    <location>
        <begin position="514"/>
        <end position="537"/>
    </location>
</feature>
<feature type="region of interest" description="Disordered" evidence="1">
    <location>
        <begin position="1104"/>
        <end position="1193"/>
    </location>
</feature>
<feature type="compositionally biased region" description="Polar residues" evidence="1">
    <location>
        <begin position="423"/>
        <end position="438"/>
    </location>
</feature>
<comment type="caution">
    <text evidence="2">The sequence shown here is derived from an EMBL/GenBank/DDBJ whole genome shotgun (WGS) entry which is preliminary data.</text>
</comment>
<feature type="region of interest" description="Disordered" evidence="1">
    <location>
        <begin position="151"/>
        <end position="193"/>
    </location>
</feature>
<feature type="compositionally biased region" description="Polar residues" evidence="1">
    <location>
        <begin position="57"/>
        <end position="75"/>
    </location>
</feature>
<feature type="region of interest" description="Disordered" evidence="1">
    <location>
        <begin position="680"/>
        <end position="777"/>
    </location>
</feature>
<feature type="compositionally biased region" description="Basic residues" evidence="1">
    <location>
        <begin position="689"/>
        <end position="699"/>
    </location>
</feature>
<sequence length="1193" mass="127478">MAGPALGTPHQSASATPQVSLSSQLRRQDEKSTNISSQQSPASMDQPINPLFCGNWNRISQGNQQQNTPSVSPNALQFGSQQQFAQGMQNTPSVSVNAAQFSNQQQSAQGMQYAPAMSGNSQAQQMTANSSSTAQNANLASAPLVVSSQMFRRPSSVTQRSSATPQMANSGVGSLTSNQSPMPNAQPLMGNNQGQYMQPSFSNAQNPMAMNNMYMMQNGIGGMQQPFMGNGQASFMGNAQPHHLMGNFQPAPKGNSQAQFTNGFMSAGAPNSFMGYGQPQTQFTANMQASHMGTGQSAAHNMSMPYGNMPGNFQNMQSMSNVQPYGHINGQWAQSFQLQTPSPSLNAAAPSFFPTQGDAVSQQQPAPQANMPLQPQMGMMQTPRAAPMAMQTSTQTNGAAQKSNKKRSGAAKADNAPKRRNKPVNNTFMQKANNSTRARTPGMGKVMDRLGDIARGETLPPNVGGDMDMTPRPMPKHQVFDYLRNTAENPTIPQDYSTEQLTQQHLMTPPPSSPVEQLVQQSVQQPLQLPDSSQAPSVGEISSQSGSEEHTSPPTQPQLNAVGGPSAASKGEENKPPVLTKKEKWLRQAEAEGRTIPPSRRRVVRIERDDPRLVLGENGQLISPKSNMYTGQSCYASFSMSTDADREHTVYYVPPIGEISPDMISRDLMDFLLQKMNPENAAENNAKTNGKKTTKKASKSRSEASTNAVGEKNGGQKLTENPTGEVTVSERPNTTAAATTTDASQVGATDPITTSDASEPFTVNPFDPTLSSTIQDAPMDYGYGSQFTSEPTAEPASTAIAVCNDVIDPALTEPAELQQDQHMPKVSDDLTMEQPVPATTEVSSNEEFMMSFAQLQQFNAITEDGPSGSAFLTAPESSTASPTSAETESSVGNHNIARETPESDFFNGSSIDKPNGSPSEMADAPSDVGMTLPEAESSLKGDITSSESPKSDTFSLLDNIPSGEPDEFLFDVADSHKSFEDFLGDDVIFFTDDKSVSGHATSSYASCLEEPVPGLFNADPTDPANAHLVNKADHLRNDLASGNNDVSVRPARLANEPSMRLADMPYSPICSPTYPFAEMSYPPRSPVFEPMDPYNTVLGQYASDKEDSENATEEATKNSDAAEKTTTGTTATATDTTTATNTATNTNTTAGTKKRKASEDTGAVPNKKARTTALTTQLVFPQSEVRHGPAGEQ</sequence>
<evidence type="ECO:0000256" key="1">
    <source>
        <dbReference type="SAM" id="MobiDB-lite"/>
    </source>
</evidence>